<accession>A0ABR2Z414</accession>
<dbReference type="Proteomes" id="UP001491310">
    <property type="component" value="Unassembled WGS sequence"/>
</dbReference>
<evidence type="ECO:0000256" key="1">
    <source>
        <dbReference type="ARBA" id="ARBA00006484"/>
    </source>
</evidence>
<comment type="caution">
    <text evidence="3">The sequence shown here is derived from an EMBL/GenBank/DDBJ whole genome shotgun (WGS) entry which is preliminary data.</text>
</comment>
<evidence type="ECO:0000256" key="2">
    <source>
        <dbReference type="SAM" id="MobiDB-lite"/>
    </source>
</evidence>
<dbReference type="CDD" id="cd05233">
    <property type="entry name" value="SDR_c"/>
    <property type="match status" value="1"/>
</dbReference>
<dbReference type="PANTHER" id="PTHR42820:SF1">
    <property type="entry name" value="SHORT-CHAIN DEHYDROGENASE_REDUCTASE FAMILY PROTEIN"/>
    <property type="match status" value="1"/>
</dbReference>
<gene>
    <name evidence="3" type="ORF">WJX75_005742</name>
</gene>
<dbReference type="Gene3D" id="3.40.50.720">
    <property type="entry name" value="NAD(P)-binding Rossmann-like Domain"/>
    <property type="match status" value="1"/>
</dbReference>
<evidence type="ECO:0000313" key="3">
    <source>
        <dbReference type="EMBL" id="KAK9918659.1"/>
    </source>
</evidence>
<evidence type="ECO:0000313" key="4">
    <source>
        <dbReference type="Proteomes" id="UP001491310"/>
    </source>
</evidence>
<comment type="similarity">
    <text evidence="1">Belongs to the short-chain dehydrogenases/reductases (SDR) family.</text>
</comment>
<organism evidence="3 4">
    <name type="scientific">Coccomyxa subellipsoidea</name>
    <dbReference type="NCBI Taxonomy" id="248742"/>
    <lineage>
        <taxon>Eukaryota</taxon>
        <taxon>Viridiplantae</taxon>
        <taxon>Chlorophyta</taxon>
        <taxon>core chlorophytes</taxon>
        <taxon>Trebouxiophyceae</taxon>
        <taxon>Trebouxiophyceae incertae sedis</taxon>
        <taxon>Coccomyxaceae</taxon>
        <taxon>Coccomyxa</taxon>
    </lineage>
</organism>
<reference evidence="3 4" key="1">
    <citation type="journal article" date="2024" name="Nat. Commun.">
        <title>Phylogenomics reveals the evolutionary origins of lichenization in chlorophyte algae.</title>
        <authorList>
            <person name="Puginier C."/>
            <person name="Libourel C."/>
            <person name="Otte J."/>
            <person name="Skaloud P."/>
            <person name="Haon M."/>
            <person name="Grisel S."/>
            <person name="Petersen M."/>
            <person name="Berrin J.G."/>
            <person name="Delaux P.M."/>
            <person name="Dal Grande F."/>
            <person name="Keller J."/>
        </authorList>
    </citation>
    <scope>NUCLEOTIDE SEQUENCE [LARGE SCALE GENOMIC DNA]</scope>
    <source>
        <strain evidence="3 4">SAG 216-7</strain>
    </source>
</reference>
<dbReference type="PANTHER" id="PTHR42820">
    <property type="entry name" value="SHORT-CHAIN DEHYDROGENASE REDUCTASE"/>
    <property type="match status" value="1"/>
</dbReference>
<dbReference type="Pfam" id="PF13561">
    <property type="entry name" value="adh_short_C2"/>
    <property type="match status" value="1"/>
</dbReference>
<dbReference type="EMBL" id="JALJOT010000001">
    <property type="protein sequence ID" value="KAK9918659.1"/>
    <property type="molecule type" value="Genomic_DNA"/>
</dbReference>
<sequence>MLMSMSRRGRSEKTSDQADTGHPCSDKARAPTFTTVKVAPAGMALEEKAPRNYFDDKFCAVAGGASGVGEATVHALIQRGARVLILDVNDDDGEALAILHGPKAMYIHCEPKDERGLEQALQTAMEEFDLPLHAYISCSGIIGALGPIDDMKVDSFAATLDANVTGTFLGIKHAARVMKRDAVFGGAIVAMSSTAGVRGGIRVNCVSPTILDTPMWRKYLKGDAAVSVAKNLPSFQALPHLATVEDVANAILFLASDQAAAISGSNVLIDGAAMTGIGGETLAEHGHIVA</sequence>
<feature type="region of interest" description="Disordered" evidence="2">
    <location>
        <begin position="1"/>
        <end position="31"/>
    </location>
</feature>
<dbReference type="Pfam" id="PF00106">
    <property type="entry name" value="adh_short"/>
    <property type="match status" value="1"/>
</dbReference>
<dbReference type="PRINTS" id="PR00081">
    <property type="entry name" value="GDHRDH"/>
</dbReference>
<name>A0ABR2Z414_9CHLO</name>
<dbReference type="InterPro" id="IPR036291">
    <property type="entry name" value="NAD(P)-bd_dom_sf"/>
</dbReference>
<dbReference type="SUPFAM" id="SSF51735">
    <property type="entry name" value="NAD(P)-binding Rossmann-fold domains"/>
    <property type="match status" value="1"/>
</dbReference>
<protein>
    <recommendedName>
        <fullName evidence="5">NAD(P)-binding protein</fullName>
    </recommendedName>
</protein>
<evidence type="ECO:0008006" key="5">
    <source>
        <dbReference type="Google" id="ProtNLM"/>
    </source>
</evidence>
<keyword evidence="4" id="KW-1185">Reference proteome</keyword>
<dbReference type="InterPro" id="IPR002347">
    <property type="entry name" value="SDR_fam"/>
</dbReference>
<proteinExistence type="inferred from homology"/>